<sequence>MFDLVFGILDVRQGVRRAHRILTVGDEPGACASFAELLSRVYDLRTLLVEVDGASPPGEGETPRQCAVQKDDPYVARVPLECMFAEIRRRNWYRGAILDFFTPPESVNFLDAATDTTLISGVHVIVYVTSYAKYRTGFRAAVGFFRTNRDCAAFKFLVVDVSSAQNVPYVDAEAELMRFIESEPEVSVYKVDLDDELRRGFLSRSILDEAVMCINMYGVN</sequence>
<keyword evidence="2" id="KW-1185">Reference proteome</keyword>
<protein>
    <submittedName>
        <fullName evidence="1">DNA polymerase III subunit alpha, putative</fullName>
    </submittedName>
</protein>
<organism evidence="1 2">
    <name type="scientific">Babesia ovata</name>
    <dbReference type="NCBI Taxonomy" id="189622"/>
    <lineage>
        <taxon>Eukaryota</taxon>
        <taxon>Sar</taxon>
        <taxon>Alveolata</taxon>
        <taxon>Apicomplexa</taxon>
        <taxon>Aconoidasida</taxon>
        <taxon>Piroplasmida</taxon>
        <taxon>Babesiidae</taxon>
        <taxon>Babesia</taxon>
    </lineage>
</organism>
<proteinExistence type="predicted"/>
<evidence type="ECO:0000313" key="2">
    <source>
        <dbReference type="Proteomes" id="UP000236319"/>
    </source>
</evidence>
<dbReference type="GeneID" id="39875165"/>
<comment type="caution">
    <text evidence="1">The sequence shown here is derived from an EMBL/GenBank/DDBJ whole genome shotgun (WGS) entry which is preliminary data.</text>
</comment>
<dbReference type="EMBL" id="BDSA01000003">
    <property type="protein sequence ID" value="GBE61395.1"/>
    <property type="molecule type" value="Genomic_DNA"/>
</dbReference>
<dbReference type="VEuPathDB" id="PiroplasmaDB:BOVATA_028880"/>
<dbReference type="RefSeq" id="XP_028867638.1">
    <property type="nucleotide sequence ID" value="XM_029011805.1"/>
</dbReference>
<evidence type="ECO:0000313" key="1">
    <source>
        <dbReference type="EMBL" id="GBE61395.1"/>
    </source>
</evidence>
<gene>
    <name evidence="1" type="ORF">BOVATA_028880</name>
</gene>
<dbReference type="OrthoDB" id="363802at2759"/>
<accession>A0A2H6KEI0</accession>
<dbReference type="Proteomes" id="UP000236319">
    <property type="component" value="Unassembled WGS sequence"/>
</dbReference>
<dbReference type="AlphaFoldDB" id="A0A2H6KEI0"/>
<name>A0A2H6KEI0_9APIC</name>
<reference evidence="1 2" key="1">
    <citation type="journal article" date="2017" name="BMC Genomics">
        <title>Whole-genome assembly of Babesia ovata and comparative genomics between closely related pathogens.</title>
        <authorList>
            <person name="Yamagishi J."/>
            <person name="Asada M."/>
            <person name="Hakimi H."/>
            <person name="Tanaka T.Q."/>
            <person name="Sugimoto C."/>
            <person name="Kawazu S."/>
        </authorList>
    </citation>
    <scope>NUCLEOTIDE SEQUENCE [LARGE SCALE GENOMIC DNA]</scope>
    <source>
        <strain evidence="1 2">Miyake</strain>
    </source>
</reference>